<keyword evidence="2" id="KW-0479">Metal-binding</keyword>
<dbReference type="InterPro" id="IPR036424">
    <property type="entry name" value="UPP_synth-like_sf"/>
</dbReference>
<keyword evidence="2" id="KW-0460">Magnesium</keyword>
<comment type="cofactor">
    <cofactor evidence="2">
        <name>Mg(2+)</name>
        <dbReference type="ChEBI" id="CHEBI:18420"/>
    </cofactor>
    <text evidence="2">Binds 2 magnesium ions per subunit.</text>
</comment>
<dbReference type="SUPFAM" id="SSF64005">
    <property type="entry name" value="Undecaprenyl diphosphate synthase"/>
    <property type="match status" value="1"/>
</dbReference>
<dbReference type="AlphaFoldDB" id="A0A2I1NBJ2"/>
<feature type="binding site" evidence="2">
    <location>
        <position position="61"/>
    </location>
    <ligand>
        <name>substrate</name>
    </ligand>
</feature>
<dbReference type="PANTHER" id="PTHR10291:SF0">
    <property type="entry name" value="DEHYDRODOLICHYL DIPHOSPHATE SYNTHASE 2"/>
    <property type="match status" value="1"/>
</dbReference>
<dbReference type="Proteomes" id="UP000234639">
    <property type="component" value="Unassembled WGS sequence"/>
</dbReference>
<feature type="binding site" evidence="2">
    <location>
        <begin position="13"/>
        <end position="16"/>
    </location>
    <ligand>
        <name>substrate</name>
    </ligand>
</feature>
<feature type="active site" description="Proton acceptor" evidence="2">
    <location>
        <position position="60"/>
    </location>
</feature>
<dbReference type="RefSeq" id="WP_101636727.1">
    <property type="nucleotide sequence ID" value="NZ_PKHU01000002.1"/>
</dbReference>
<gene>
    <name evidence="3" type="primary">uppS</name>
    <name evidence="3" type="ORF">CYJ41_02205</name>
</gene>
<feature type="binding site" evidence="2">
    <location>
        <begin position="57"/>
        <end position="59"/>
    </location>
    <ligand>
        <name>substrate</name>
    </ligand>
</feature>
<dbReference type="CDD" id="cd00475">
    <property type="entry name" value="Cis_IPPS"/>
    <property type="match status" value="1"/>
</dbReference>
<feature type="binding site" evidence="2">
    <location>
        <position position="17"/>
    </location>
    <ligand>
        <name>substrate</name>
    </ligand>
</feature>
<dbReference type="FunFam" id="3.40.1180.10:FF:000001">
    <property type="entry name" value="(2E,6E)-farnesyl-diphosphate-specific ditrans,polycis-undecaprenyl-diphosphate synthase"/>
    <property type="match status" value="1"/>
</dbReference>
<organism evidence="3 4">
    <name type="scientific">Campylobacter ureolyticus</name>
    <dbReference type="NCBI Taxonomy" id="827"/>
    <lineage>
        <taxon>Bacteria</taxon>
        <taxon>Pseudomonadati</taxon>
        <taxon>Campylobacterota</taxon>
        <taxon>Epsilonproteobacteria</taxon>
        <taxon>Campylobacterales</taxon>
        <taxon>Campylobacteraceae</taxon>
        <taxon>Campylobacter</taxon>
    </lineage>
</organism>
<feature type="binding site" evidence="2">
    <location>
        <position position="63"/>
    </location>
    <ligand>
        <name>substrate</name>
    </ligand>
</feature>
<dbReference type="EMBL" id="PKHU01000002">
    <property type="protein sequence ID" value="PKZ29725.1"/>
    <property type="molecule type" value="Genomic_DNA"/>
</dbReference>
<dbReference type="NCBIfam" id="TIGR00055">
    <property type="entry name" value="uppS"/>
    <property type="match status" value="1"/>
</dbReference>
<dbReference type="HAMAP" id="MF_01139">
    <property type="entry name" value="ISPT"/>
    <property type="match status" value="1"/>
</dbReference>
<comment type="subunit">
    <text evidence="2">Homodimer.</text>
</comment>
<protein>
    <recommendedName>
        <fullName evidence="2">Isoprenyl transferase</fullName>
        <ecNumber evidence="2">2.5.1.-</ecNumber>
    </recommendedName>
</protein>
<feature type="binding site" evidence="2">
    <location>
        <position position="29"/>
    </location>
    <ligand>
        <name>substrate</name>
    </ligand>
</feature>
<feature type="binding site" evidence="2">
    <location>
        <position position="173"/>
    </location>
    <ligand>
        <name>substrate</name>
    </ligand>
</feature>
<dbReference type="InterPro" id="IPR018520">
    <property type="entry name" value="UPP_synth-like_CS"/>
</dbReference>
<comment type="caution">
    <text evidence="3">The sequence shown here is derived from an EMBL/GenBank/DDBJ whole genome shotgun (WGS) entry which is preliminary data.</text>
</comment>
<feature type="binding site" evidence="2">
    <location>
        <begin position="179"/>
        <end position="181"/>
    </location>
    <ligand>
        <name>substrate</name>
    </ligand>
</feature>
<dbReference type="Gene3D" id="3.40.1180.10">
    <property type="entry name" value="Decaprenyl diphosphate synthase-like"/>
    <property type="match status" value="1"/>
</dbReference>
<dbReference type="GO" id="GO:0008834">
    <property type="term" value="F:ditrans,polycis-undecaprenyl-diphosphate synthase [(2E,6E)-farnesyl-diphosphate specific] activity"/>
    <property type="evidence" value="ECO:0007669"/>
    <property type="project" value="TreeGrafter"/>
</dbReference>
<comment type="function">
    <text evidence="2">Catalyzes the condensation of isopentenyl diphosphate (IPP) with allylic pyrophosphates generating different type of terpenoids.</text>
</comment>
<dbReference type="Pfam" id="PF01255">
    <property type="entry name" value="Prenyltransf"/>
    <property type="match status" value="1"/>
</dbReference>
<feature type="binding site" evidence="2">
    <location>
        <position position="25"/>
    </location>
    <ligand>
        <name>substrate</name>
    </ligand>
</feature>
<name>A0A2I1NBJ2_9BACT</name>
<feature type="binding site" evidence="2">
    <location>
        <position position="12"/>
    </location>
    <ligand>
        <name>Mg(2+)</name>
        <dbReference type="ChEBI" id="CHEBI:18420"/>
    </ligand>
</feature>
<dbReference type="GO" id="GO:0016094">
    <property type="term" value="P:polyprenol biosynthetic process"/>
    <property type="evidence" value="ECO:0007669"/>
    <property type="project" value="TreeGrafter"/>
</dbReference>
<feature type="active site" evidence="2">
    <location>
        <position position="12"/>
    </location>
</feature>
<accession>A0A2I1NBJ2</accession>
<dbReference type="EC" id="2.5.1.-" evidence="2"/>
<dbReference type="GO" id="GO:0005829">
    <property type="term" value="C:cytosol"/>
    <property type="evidence" value="ECO:0007669"/>
    <property type="project" value="TreeGrafter"/>
</dbReference>
<keyword evidence="1 2" id="KW-0808">Transferase</keyword>
<dbReference type="GO" id="GO:0000287">
    <property type="term" value="F:magnesium ion binding"/>
    <property type="evidence" value="ECO:0007669"/>
    <property type="project" value="UniProtKB-UniRule"/>
</dbReference>
<dbReference type="PANTHER" id="PTHR10291">
    <property type="entry name" value="DEHYDRODOLICHYL DIPHOSPHATE SYNTHASE FAMILY MEMBER"/>
    <property type="match status" value="1"/>
</dbReference>
<dbReference type="InterPro" id="IPR001441">
    <property type="entry name" value="UPP_synth-like"/>
</dbReference>
<feature type="binding site" evidence="2">
    <location>
        <position position="192"/>
    </location>
    <ligand>
        <name>Mg(2+)</name>
        <dbReference type="ChEBI" id="CHEBI:18420"/>
    </ligand>
</feature>
<comment type="similarity">
    <text evidence="2">Belongs to the UPP synthase family.</text>
</comment>
<proteinExistence type="inferred from homology"/>
<reference evidence="3 4" key="1">
    <citation type="submission" date="2017-12" db="EMBL/GenBank/DDBJ databases">
        <title>Phylogenetic diversity of female urinary microbiome.</title>
        <authorList>
            <person name="Thomas-White K."/>
            <person name="Wolfe A.J."/>
        </authorList>
    </citation>
    <scope>NUCLEOTIDE SEQUENCE [LARGE SCALE GENOMIC DNA]</scope>
    <source>
        <strain evidence="3 4">UMB0112</strain>
    </source>
</reference>
<evidence type="ECO:0000256" key="1">
    <source>
        <dbReference type="ARBA" id="ARBA00022679"/>
    </source>
</evidence>
<evidence type="ECO:0000313" key="3">
    <source>
        <dbReference type="EMBL" id="PKZ29725.1"/>
    </source>
</evidence>
<evidence type="ECO:0000313" key="4">
    <source>
        <dbReference type="Proteomes" id="UP000234639"/>
    </source>
</evidence>
<dbReference type="PROSITE" id="PS01066">
    <property type="entry name" value="UPP_SYNTHASE"/>
    <property type="match status" value="1"/>
</dbReference>
<sequence>MNKLNHLAIIMDGNGRWAKKRGFIRTKGHDNGANVVENVAKFCIDKDIKNLTLYAFSTENWARPKSEVEYLIKLFKEFLIKKEEIFIKNEIKFETIGNLNKFDDELLNLIANIKEKTTIFNKLTLTLAVNYGSKDEIVRAVKKLISKGDEISEATISQNLDTAKIGDVDLLIRTGGEQRLSNFLLWQASYAELFFTPTLWPDFSYNELEKIVEKYTKIHRKFGGL</sequence>
<evidence type="ECO:0000256" key="2">
    <source>
        <dbReference type="HAMAP-Rule" id="MF_01139"/>
    </source>
</evidence>